<dbReference type="SUPFAM" id="SSF56281">
    <property type="entry name" value="Metallo-hydrolase/oxidoreductase"/>
    <property type="match status" value="1"/>
</dbReference>
<name>A0A0A7LBB5_9ARCH</name>
<dbReference type="InterPro" id="IPR036866">
    <property type="entry name" value="RibonucZ/Hydroxyglut_hydro"/>
</dbReference>
<dbReference type="STRING" id="1577791.Mpt1_c04720"/>
<organism evidence="1 2">
    <name type="scientific">Candidatus Methanoplasma termitum</name>
    <dbReference type="NCBI Taxonomy" id="1577791"/>
    <lineage>
        <taxon>Archaea</taxon>
        <taxon>Methanobacteriati</taxon>
        <taxon>Thermoplasmatota</taxon>
        <taxon>Thermoplasmata</taxon>
        <taxon>Methanomassiliicoccales</taxon>
        <taxon>Methanomassiliicoccaceae</taxon>
        <taxon>Candidatus Methanoplasma</taxon>
    </lineage>
</organism>
<reference evidence="1 2" key="1">
    <citation type="journal article" date="2014" name="Appl. Environ. Microbiol.">
        <title>Comparative Genome Analysis of 'Candidatus Methanoplasma termitum' Indicates a New Mode of Energy Metabolism in the Seventh Order of Methanogens.</title>
        <authorList>
            <person name="Lang K."/>
            <person name="Schuldes J."/>
            <person name="Klingl A."/>
            <person name="Poehlein A."/>
            <person name="Daniel R."/>
            <person name="Brune A."/>
        </authorList>
    </citation>
    <scope>NUCLEOTIDE SEQUENCE [LARGE SCALE GENOMIC DNA]</scope>
    <source>
        <strain evidence="2">Mpt1</strain>
    </source>
</reference>
<dbReference type="HOGENOM" id="CLU_070010_3_0_2"/>
<dbReference type="GO" id="GO:0016787">
    <property type="term" value="F:hydrolase activity"/>
    <property type="evidence" value="ECO:0007669"/>
    <property type="project" value="UniProtKB-KW"/>
</dbReference>
<dbReference type="PANTHER" id="PTHR42967:SF1">
    <property type="entry name" value="MBL FOLD METALLO-HYDROLASE"/>
    <property type="match status" value="1"/>
</dbReference>
<dbReference type="Proteomes" id="UP000030787">
    <property type="component" value="Chromosome"/>
</dbReference>
<dbReference type="KEGG" id="mear:Mpt1_c04720"/>
<protein>
    <submittedName>
        <fullName evidence="1">Metal-dependent hydrolase</fullName>
    </submittedName>
</protein>
<dbReference type="Pfam" id="PF13483">
    <property type="entry name" value="Lactamase_B_3"/>
    <property type="match status" value="1"/>
</dbReference>
<keyword evidence="1" id="KW-0378">Hydrolase</keyword>
<sequence>MSEAMRIRWQGHSCFEFFGPKNSVITDPHDGKSIGIKPPISNADIVLVSHDHFDHNATRMIKNEHSTIISQIGKHEVKGTVFEGLPSFHDDQQGALRGSNIIYKFKMDGINICHCGDLGDTPSEDVIKAIRKVDILFIPVGEIYTLSIPLLKDFIRRVEPKIVVPMHYRVGGITLPLKTVDDFLNGIPKDNILYVGNEVELSTDELDEFLGVWVFDR</sequence>
<evidence type="ECO:0000313" key="2">
    <source>
        <dbReference type="Proteomes" id="UP000030787"/>
    </source>
</evidence>
<dbReference type="Gene3D" id="3.60.15.10">
    <property type="entry name" value="Ribonuclease Z/Hydroxyacylglutathione hydrolase-like"/>
    <property type="match status" value="1"/>
</dbReference>
<accession>A0A0A7LBB5</accession>
<proteinExistence type="predicted"/>
<keyword evidence="2" id="KW-1185">Reference proteome</keyword>
<dbReference type="EMBL" id="CP010070">
    <property type="protein sequence ID" value="AIZ56364.1"/>
    <property type="molecule type" value="Genomic_DNA"/>
</dbReference>
<gene>
    <name evidence="1" type="ORF">Mpt1_c04720</name>
</gene>
<evidence type="ECO:0000313" key="1">
    <source>
        <dbReference type="EMBL" id="AIZ56364.1"/>
    </source>
</evidence>
<dbReference type="PANTHER" id="PTHR42967">
    <property type="entry name" value="METAL DEPENDENT HYDROLASE"/>
    <property type="match status" value="1"/>
</dbReference>
<dbReference type="AlphaFoldDB" id="A0A0A7LBB5"/>